<name>A0A7J7IBV7_9RHOD</name>
<dbReference type="SUPFAM" id="SSF52540">
    <property type="entry name" value="P-loop containing nucleoside triphosphate hydrolases"/>
    <property type="match status" value="1"/>
</dbReference>
<dbReference type="EMBL" id="VWRR01000019">
    <property type="protein sequence ID" value="KAF6000576.1"/>
    <property type="molecule type" value="Genomic_DNA"/>
</dbReference>
<feature type="domain" description="ATPase AAA-type core" evidence="1">
    <location>
        <begin position="43"/>
        <end position="113"/>
    </location>
</feature>
<dbReference type="Gene3D" id="3.40.50.300">
    <property type="entry name" value="P-loop containing nucleotide triphosphate hydrolases"/>
    <property type="match status" value="1"/>
</dbReference>
<organism evidence="2 3">
    <name type="scientific">Cyanidiococcus yangmingshanensis</name>
    <dbReference type="NCBI Taxonomy" id="2690220"/>
    <lineage>
        <taxon>Eukaryota</taxon>
        <taxon>Rhodophyta</taxon>
        <taxon>Bangiophyceae</taxon>
        <taxon>Cyanidiales</taxon>
        <taxon>Cyanidiaceae</taxon>
        <taxon>Cyanidiococcus</taxon>
    </lineage>
</organism>
<proteinExistence type="predicted"/>
<dbReference type="AlphaFoldDB" id="A0A7J7IBV7"/>
<evidence type="ECO:0000313" key="2">
    <source>
        <dbReference type="EMBL" id="KAF6000576.1"/>
    </source>
</evidence>
<sequence length="175" mass="19425">MDPSSVSDTRCFVDRDALDEELASWLESCLKVQSERALIDRTLLLYGPGGVGKRTRVRRAAQRRTWKLLSVHASRFLLNDAISSAVEHLRGLLHQAANDILLIEDVDWLVDDAHRADWLGLHHGDTSHNQNGAAGSLSTRERTLVADACLAGHGPLVKHCLWATLLSEMRWLGTS</sequence>
<reference evidence="2 3" key="1">
    <citation type="journal article" date="2020" name="J. Phycol.">
        <title>Comparative genome analysis reveals Cyanidiococcus gen. nov., a new extremophilic red algal genus sister to Cyanidioschyzon (Cyanidioschyzonaceae, Rhodophyta).</title>
        <authorList>
            <person name="Liu S.-L."/>
            <person name="Chiang Y.-R."/>
            <person name="Yoon H.S."/>
            <person name="Fu H.-Y."/>
        </authorList>
    </citation>
    <scope>NUCLEOTIDE SEQUENCE [LARGE SCALE GENOMIC DNA]</scope>
    <source>
        <strain evidence="2 3">THAL066</strain>
    </source>
</reference>
<accession>A0A7J7IBV7</accession>
<keyword evidence="3" id="KW-1185">Reference proteome</keyword>
<dbReference type="Proteomes" id="UP000530660">
    <property type="component" value="Unassembled WGS sequence"/>
</dbReference>
<dbReference type="InterPro" id="IPR027417">
    <property type="entry name" value="P-loop_NTPase"/>
</dbReference>
<dbReference type="Pfam" id="PF00004">
    <property type="entry name" value="AAA"/>
    <property type="match status" value="1"/>
</dbReference>
<dbReference type="GO" id="GO:0005524">
    <property type="term" value="F:ATP binding"/>
    <property type="evidence" value="ECO:0007669"/>
    <property type="project" value="InterPro"/>
</dbReference>
<comment type="caution">
    <text evidence="2">The sequence shown here is derived from an EMBL/GenBank/DDBJ whole genome shotgun (WGS) entry which is preliminary data.</text>
</comment>
<dbReference type="CDD" id="cd00009">
    <property type="entry name" value="AAA"/>
    <property type="match status" value="1"/>
</dbReference>
<gene>
    <name evidence="2" type="ORF">F1559_002159</name>
</gene>
<evidence type="ECO:0000313" key="3">
    <source>
        <dbReference type="Proteomes" id="UP000530660"/>
    </source>
</evidence>
<protein>
    <recommendedName>
        <fullName evidence="1">ATPase AAA-type core domain-containing protein</fullName>
    </recommendedName>
</protein>
<dbReference type="InterPro" id="IPR003959">
    <property type="entry name" value="ATPase_AAA_core"/>
</dbReference>
<evidence type="ECO:0000259" key="1">
    <source>
        <dbReference type="Pfam" id="PF00004"/>
    </source>
</evidence>
<dbReference type="GO" id="GO:0016887">
    <property type="term" value="F:ATP hydrolysis activity"/>
    <property type="evidence" value="ECO:0007669"/>
    <property type="project" value="InterPro"/>
</dbReference>